<organism evidence="5 6">
    <name type="scientific">Pendulispora albinea</name>
    <dbReference type="NCBI Taxonomy" id="2741071"/>
    <lineage>
        <taxon>Bacteria</taxon>
        <taxon>Pseudomonadati</taxon>
        <taxon>Myxococcota</taxon>
        <taxon>Myxococcia</taxon>
        <taxon>Myxococcales</taxon>
        <taxon>Sorangiineae</taxon>
        <taxon>Pendulisporaceae</taxon>
        <taxon>Pendulispora</taxon>
    </lineage>
</organism>
<comment type="catalytic activity">
    <reaction evidence="3">
        <text>L-aspartate + L-glutamine + ATP + H2O = L-asparagine + L-glutamate + AMP + diphosphate + H(+)</text>
        <dbReference type="Rhea" id="RHEA:12228"/>
        <dbReference type="ChEBI" id="CHEBI:15377"/>
        <dbReference type="ChEBI" id="CHEBI:15378"/>
        <dbReference type="ChEBI" id="CHEBI:29985"/>
        <dbReference type="ChEBI" id="CHEBI:29991"/>
        <dbReference type="ChEBI" id="CHEBI:30616"/>
        <dbReference type="ChEBI" id="CHEBI:33019"/>
        <dbReference type="ChEBI" id="CHEBI:58048"/>
        <dbReference type="ChEBI" id="CHEBI:58359"/>
        <dbReference type="ChEBI" id="CHEBI:456215"/>
        <dbReference type="EC" id="6.3.5.4"/>
    </reaction>
</comment>
<feature type="domain" description="Asparagine synthetase" evidence="4">
    <location>
        <begin position="115"/>
        <end position="487"/>
    </location>
</feature>
<dbReference type="InterPro" id="IPR051786">
    <property type="entry name" value="ASN_synthetase/amidase"/>
</dbReference>
<dbReference type="InterPro" id="IPR014729">
    <property type="entry name" value="Rossmann-like_a/b/a_fold"/>
</dbReference>
<dbReference type="RefSeq" id="WP_394823132.1">
    <property type="nucleotide sequence ID" value="NZ_CP089984.1"/>
</dbReference>
<keyword evidence="6" id="KW-1185">Reference proteome</keyword>
<dbReference type="EMBL" id="CP089984">
    <property type="protein sequence ID" value="WXB13520.1"/>
    <property type="molecule type" value="Genomic_DNA"/>
</dbReference>
<dbReference type="PANTHER" id="PTHR43284:SF1">
    <property type="entry name" value="ASPARAGINE SYNTHETASE"/>
    <property type="match status" value="1"/>
</dbReference>
<protein>
    <recommendedName>
        <fullName evidence="2">asparagine synthase (glutamine-hydrolyzing)</fullName>
        <ecNumber evidence="2">6.3.5.4</ecNumber>
    </recommendedName>
</protein>
<sequence>MTVEVYARAIELTSDACAHGGAIYYASDAGRVLVSPRLEPLLLQLSHRPRIDGDFLADLLSLEDGDPAATPYRGVFRVPAFHRVRVSPEGARTQERLWRPLEPLTGIDEQDAANELRRLILVAVKRALTGTERVAVLAAGGVDSSGLLAAAIAEARGAGRPEVEAIALDYGGVGDDRPYFRELVAALGIVPIRLPPRAGGPYTRDALVMDACPVISPGAGAELAIGAVARARGVELILSGEGGDELFDGDRYALLETHRQRGGALAAARRALDIPVYSPCHPLERVLRFIVAPALARRIPHPVRRLRRWAAVRAAWSWAGPRLREHLRRDPVRRLPGTTCDERFASFASDGVRSNHATARAQLEAATGIKRIDPYLDPELVAFVMRLPLEHLFFGGRMRGLFRHAIRGLVPDRIRLRPDKAHVEEGLRELLAAAGGFEAFSDLTHPVHLEELGLVDAEAFHRTALAQAKDPRMRPGEWVHLWPVMALEGFVRYARSRATASIPSISPLPSIPRIPFIPPAP</sequence>
<dbReference type="Gene3D" id="3.40.50.620">
    <property type="entry name" value="HUPs"/>
    <property type="match status" value="1"/>
</dbReference>
<evidence type="ECO:0000313" key="5">
    <source>
        <dbReference type="EMBL" id="WXB13520.1"/>
    </source>
</evidence>
<evidence type="ECO:0000313" key="6">
    <source>
        <dbReference type="Proteomes" id="UP001370348"/>
    </source>
</evidence>
<dbReference type="Pfam" id="PF00733">
    <property type="entry name" value="Asn_synthase"/>
    <property type="match status" value="1"/>
</dbReference>
<dbReference type="SUPFAM" id="SSF52402">
    <property type="entry name" value="Adenine nucleotide alpha hydrolases-like"/>
    <property type="match status" value="1"/>
</dbReference>
<evidence type="ECO:0000259" key="4">
    <source>
        <dbReference type="Pfam" id="PF00733"/>
    </source>
</evidence>
<evidence type="ECO:0000256" key="1">
    <source>
        <dbReference type="ARBA" id="ARBA00005187"/>
    </source>
</evidence>
<proteinExistence type="predicted"/>
<dbReference type="EC" id="6.3.5.4" evidence="2"/>
<accession>A0ABZ2LS08</accession>
<name>A0ABZ2LS08_9BACT</name>
<dbReference type="PANTHER" id="PTHR43284">
    <property type="entry name" value="ASPARAGINE SYNTHETASE (GLUTAMINE-HYDROLYZING)"/>
    <property type="match status" value="1"/>
</dbReference>
<comment type="pathway">
    <text evidence="1">Amino-acid biosynthesis; L-asparagine biosynthesis; L-asparagine from L-aspartate (L-Gln route): step 1/1.</text>
</comment>
<reference evidence="5 6" key="1">
    <citation type="submission" date="2021-12" db="EMBL/GenBank/DDBJ databases">
        <title>Discovery of the Pendulisporaceae a myxobacterial family with distinct sporulation behavior and unique specialized metabolism.</title>
        <authorList>
            <person name="Garcia R."/>
            <person name="Popoff A."/>
            <person name="Bader C.D."/>
            <person name="Loehr J."/>
            <person name="Walesch S."/>
            <person name="Walt C."/>
            <person name="Boldt J."/>
            <person name="Bunk B."/>
            <person name="Haeckl F.J.F.P.J."/>
            <person name="Gunesch A.P."/>
            <person name="Birkelbach J."/>
            <person name="Nuebel U."/>
            <person name="Pietschmann T."/>
            <person name="Bach T."/>
            <person name="Mueller R."/>
        </authorList>
    </citation>
    <scope>NUCLEOTIDE SEQUENCE [LARGE SCALE GENOMIC DNA]</scope>
    <source>
        <strain evidence="5 6">MSr11954</strain>
    </source>
</reference>
<evidence type="ECO:0000256" key="2">
    <source>
        <dbReference type="ARBA" id="ARBA00012737"/>
    </source>
</evidence>
<gene>
    <name evidence="5" type="ORF">LZC94_37465</name>
</gene>
<evidence type="ECO:0000256" key="3">
    <source>
        <dbReference type="ARBA" id="ARBA00048741"/>
    </source>
</evidence>
<dbReference type="InterPro" id="IPR001962">
    <property type="entry name" value="Asn_synthase"/>
</dbReference>
<dbReference type="Proteomes" id="UP001370348">
    <property type="component" value="Chromosome"/>
</dbReference>